<evidence type="ECO:0000313" key="5">
    <source>
        <dbReference type="EMBL" id="OLF53015.1"/>
    </source>
</evidence>
<evidence type="ECO:0000256" key="1">
    <source>
        <dbReference type="ARBA" id="ARBA00005495"/>
    </source>
</evidence>
<dbReference type="Proteomes" id="UP000185578">
    <property type="component" value="Unassembled WGS sequence"/>
</dbReference>
<sequence length="134" mass="14951">MHKTYSGSCHCGAVRYEVDIDLSQGTNKCNCSICSKTRNWNAIVAPKAFRLLGGEQALSDYRFNTGTTHHLFCKRCGVRSFGRGHVQEIGGDYVAVQVMTLDDIDLQELLAAPVHYADGRHDNWGNVPDEIRHL</sequence>
<keyword evidence="3" id="KW-0862">Zinc</keyword>
<evidence type="ECO:0000313" key="6">
    <source>
        <dbReference type="Proteomes" id="UP000185578"/>
    </source>
</evidence>
<dbReference type="EMBL" id="MSCT01000018">
    <property type="protein sequence ID" value="OLF53015.1"/>
    <property type="molecule type" value="Genomic_DNA"/>
</dbReference>
<dbReference type="InterPro" id="IPR006913">
    <property type="entry name" value="CENP-V/GFA"/>
</dbReference>
<feature type="domain" description="CENP-V/GFA" evidence="4">
    <location>
        <begin position="5"/>
        <end position="125"/>
    </location>
</feature>
<proteinExistence type="inferred from homology"/>
<evidence type="ECO:0000256" key="3">
    <source>
        <dbReference type="ARBA" id="ARBA00022833"/>
    </source>
</evidence>
<dbReference type="Gene3D" id="2.170.150.70">
    <property type="match status" value="1"/>
</dbReference>
<dbReference type="OrthoDB" id="9805575at2"/>
<dbReference type="PANTHER" id="PTHR28620">
    <property type="entry name" value="CENTROMERE PROTEIN V"/>
    <property type="match status" value="1"/>
</dbReference>
<comment type="similarity">
    <text evidence="1">Belongs to the Gfa family.</text>
</comment>
<name>A0A1Q8EMK8_9PSED</name>
<dbReference type="GO" id="GO:0016846">
    <property type="term" value="F:carbon-sulfur lyase activity"/>
    <property type="evidence" value="ECO:0007669"/>
    <property type="project" value="InterPro"/>
</dbReference>
<dbReference type="PANTHER" id="PTHR28620:SF1">
    <property type="entry name" value="CENP-V_GFA DOMAIN-CONTAINING PROTEIN"/>
    <property type="match status" value="1"/>
</dbReference>
<evidence type="ECO:0000256" key="2">
    <source>
        <dbReference type="ARBA" id="ARBA00022723"/>
    </source>
</evidence>
<reference evidence="5 6" key="1">
    <citation type="submission" date="2016-12" db="EMBL/GenBank/DDBJ databases">
        <authorList>
            <person name="Song W.-J."/>
            <person name="Kurnit D.M."/>
        </authorList>
    </citation>
    <scope>NUCLEOTIDE SEQUENCE [LARGE SCALE GENOMIC DNA]</scope>
    <source>
        <strain evidence="5 6">PCL1601</strain>
    </source>
</reference>
<dbReference type="InterPro" id="IPR052355">
    <property type="entry name" value="CENP-V-like"/>
</dbReference>
<evidence type="ECO:0000259" key="4">
    <source>
        <dbReference type="PROSITE" id="PS51891"/>
    </source>
</evidence>
<gene>
    <name evidence="5" type="ORF">BTN82_19810</name>
</gene>
<accession>A0A1Q8EMK8</accession>
<dbReference type="Pfam" id="PF04828">
    <property type="entry name" value="GFA"/>
    <property type="match status" value="1"/>
</dbReference>
<keyword evidence="2" id="KW-0479">Metal-binding</keyword>
<comment type="caution">
    <text evidence="5">The sequence shown here is derived from an EMBL/GenBank/DDBJ whole genome shotgun (WGS) entry which is preliminary data.</text>
</comment>
<protein>
    <submittedName>
        <fullName evidence="5">Aldehyde-activating protein</fullName>
    </submittedName>
</protein>
<dbReference type="SUPFAM" id="SSF51316">
    <property type="entry name" value="Mss4-like"/>
    <property type="match status" value="1"/>
</dbReference>
<dbReference type="RefSeq" id="WP_075120795.1">
    <property type="nucleotide sequence ID" value="NZ_MSCT01000018.1"/>
</dbReference>
<dbReference type="PROSITE" id="PS51891">
    <property type="entry name" value="CENP_V_GFA"/>
    <property type="match status" value="1"/>
</dbReference>
<dbReference type="InterPro" id="IPR011057">
    <property type="entry name" value="Mss4-like_sf"/>
</dbReference>
<dbReference type="GO" id="GO:0046872">
    <property type="term" value="F:metal ion binding"/>
    <property type="evidence" value="ECO:0007669"/>
    <property type="project" value="UniProtKB-KW"/>
</dbReference>
<organism evidence="5 6">
    <name type="scientific">Pseudomonas chlororaphis</name>
    <dbReference type="NCBI Taxonomy" id="587753"/>
    <lineage>
        <taxon>Bacteria</taxon>
        <taxon>Pseudomonadati</taxon>
        <taxon>Pseudomonadota</taxon>
        <taxon>Gammaproteobacteria</taxon>
        <taxon>Pseudomonadales</taxon>
        <taxon>Pseudomonadaceae</taxon>
        <taxon>Pseudomonas</taxon>
    </lineage>
</organism>
<dbReference type="AlphaFoldDB" id="A0A1Q8EMK8"/>